<feature type="domain" description="RNA polymerase sigma factor 70 region 4 type 2" evidence="6">
    <location>
        <begin position="128"/>
        <end position="178"/>
    </location>
</feature>
<dbReference type="Gene3D" id="1.10.1740.10">
    <property type="match status" value="1"/>
</dbReference>
<dbReference type="InterPro" id="IPR036388">
    <property type="entry name" value="WH-like_DNA-bd_sf"/>
</dbReference>
<dbReference type="Pfam" id="PF08281">
    <property type="entry name" value="Sigma70_r4_2"/>
    <property type="match status" value="1"/>
</dbReference>
<dbReference type="SUPFAM" id="SSF88659">
    <property type="entry name" value="Sigma3 and sigma4 domains of RNA polymerase sigma factors"/>
    <property type="match status" value="1"/>
</dbReference>
<comment type="similarity">
    <text evidence="1">Belongs to the sigma-70 factor family. ECF subfamily.</text>
</comment>
<gene>
    <name evidence="7" type="ORF">SAMN04488122_4058</name>
</gene>
<accession>A0A1I0S6C6</accession>
<dbReference type="GO" id="GO:0016987">
    <property type="term" value="F:sigma factor activity"/>
    <property type="evidence" value="ECO:0007669"/>
    <property type="project" value="UniProtKB-KW"/>
</dbReference>
<evidence type="ECO:0000256" key="2">
    <source>
        <dbReference type="ARBA" id="ARBA00023015"/>
    </source>
</evidence>
<evidence type="ECO:0000259" key="5">
    <source>
        <dbReference type="Pfam" id="PF04542"/>
    </source>
</evidence>
<dbReference type="PANTHER" id="PTHR43133">
    <property type="entry name" value="RNA POLYMERASE ECF-TYPE SIGMA FACTO"/>
    <property type="match status" value="1"/>
</dbReference>
<dbReference type="AlphaFoldDB" id="A0A1I0S6C6"/>
<dbReference type="NCBIfam" id="TIGR02985">
    <property type="entry name" value="Sig70_bacteroi1"/>
    <property type="match status" value="1"/>
</dbReference>
<keyword evidence="4" id="KW-0804">Transcription</keyword>
<dbReference type="STRING" id="29529.SAMN04488122_4058"/>
<evidence type="ECO:0000259" key="6">
    <source>
        <dbReference type="Pfam" id="PF08281"/>
    </source>
</evidence>
<protein>
    <submittedName>
        <fullName evidence="7">RNA polymerase sigma-70 factor, ECF subfamily</fullName>
    </submittedName>
</protein>
<evidence type="ECO:0000313" key="8">
    <source>
        <dbReference type="Proteomes" id="UP000199310"/>
    </source>
</evidence>
<dbReference type="InterPro" id="IPR007627">
    <property type="entry name" value="RNA_pol_sigma70_r2"/>
</dbReference>
<dbReference type="InterPro" id="IPR039425">
    <property type="entry name" value="RNA_pol_sigma-70-like"/>
</dbReference>
<dbReference type="InterPro" id="IPR013249">
    <property type="entry name" value="RNA_pol_sigma70_r4_t2"/>
</dbReference>
<evidence type="ECO:0000256" key="3">
    <source>
        <dbReference type="ARBA" id="ARBA00023082"/>
    </source>
</evidence>
<dbReference type="EMBL" id="FOJG01000002">
    <property type="protein sequence ID" value="SEW50994.1"/>
    <property type="molecule type" value="Genomic_DNA"/>
</dbReference>
<keyword evidence="8" id="KW-1185">Reference proteome</keyword>
<dbReference type="GO" id="GO:0006352">
    <property type="term" value="P:DNA-templated transcription initiation"/>
    <property type="evidence" value="ECO:0007669"/>
    <property type="project" value="InterPro"/>
</dbReference>
<feature type="domain" description="RNA polymerase sigma-70 region 2" evidence="5">
    <location>
        <begin position="32"/>
        <end position="97"/>
    </location>
</feature>
<dbReference type="InterPro" id="IPR013325">
    <property type="entry name" value="RNA_pol_sigma_r2"/>
</dbReference>
<dbReference type="NCBIfam" id="TIGR02937">
    <property type="entry name" value="sigma70-ECF"/>
    <property type="match status" value="1"/>
</dbReference>
<dbReference type="OrthoDB" id="764619at2"/>
<evidence type="ECO:0000256" key="4">
    <source>
        <dbReference type="ARBA" id="ARBA00023163"/>
    </source>
</evidence>
<keyword evidence="3" id="KW-0731">Sigma factor</keyword>
<dbReference type="InterPro" id="IPR014327">
    <property type="entry name" value="RNA_pol_sigma70_bacteroid"/>
</dbReference>
<keyword evidence="2" id="KW-0805">Transcription regulation</keyword>
<dbReference type="InterPro" id="IPR014284">
    <property type="entry name" value="RNA_pol_sigma-70_dom"/>
</dbReference>
<evidence type="ECO:0000256" key="1">
    <source>
        <dbReference type="ARBA" id="ARBA00010641"/>
    </source>
</evidence>
<dbReference type="PANTHER" id="PTHR43133:SF46">
    <property type="entry name" value="RNA POLYMERASE SIGMA-70 FACTOR ECF SUBFAMILY"/>
    <property type="match status" value="1"/>
</dbReference>
<dbReference type="GO" id="GO:0003677">
    <property type="term" value="F:DNA binding"/>
    <property type="evidence" value="ECO:0007669"/>
    <property type="project" value="InterPro"/>
</dbReference>
<dbReference type="InterPro" id="IPR013324">
    <property type="entry name" value="RNA_pol_sigma_r3/r4-like"/>
</dbReference>
<name>A0A1I0S6C6_9BACT</name>
<sequence>MMSEPTDKYIALPDEHLLRAMKQDDESAFKTLYQRYIDVLYRAAYKRLGSRAAADDAVQEVFVRFYERRHVMDQRLPVKPYLLTSLKNRILNDFRNRLIHEAHHEQIAATQATQHILQPNIDGKALEQRFRQTLTQMPEKCREVFELSRFEQLSNKGIAERLGISVNTVEKHIGKALAILRKEFNGQELVLIILYTGYNFFS</sequence>
<reference evidence="8" key="1">
    <citation type="submission" date="2016-10" db="EMBL/GenBank/DDBJ databases">
        <authorList>
            <person name="Varghese N."/>
            <person name="Submissions S."/>
        </authorList>
    </citation>
    <scope>NUCLEOTIDE SEQUENCE [LARGE SCALE GENOMIC DNA]</scope>
    <source>
        <strain evidence="8">DSM 3695</strain>
    </source>
</reference>
<dbReference type="Pfam" id="PF04542">
    <property type="entry name" value="Sigma70_r2"/>
    <property type="match status" value="1"/>
</dbReference>
<dbReference type="Gene3D" id="1.10.10.10">
    <property type="entry name" value="Winged helix-like DNA-binding domain superfamily/Winged helix DNA-binding domain"/>
    <property type="match status" value="1"/>
</dbReference>
<proteinExistence type="inferred from homology"/>
<dbReference type="Proteomes" id="UP000199310">
    <property type="component" value="Unassembled WGS sequence"/>
</dbReference>
<dbReference type="CDD" id="cd06171">
    <property type="entry name" value="Sigma70_r4"/>
    <property type="match status" value="1"/>
</dbReference>
<dbReference type="SUPFAM" id="SSF88946">
    <property type="entry name" value="Sigma2 domain of RNA polymerase sigma factors"/>
    <property type="match status" value="1"/>
</dbReference>
<organism evidence="7 8">
    <name type="scientific">Chitinophaga arvensicola</name>
    <dbReference type="NCBI Taxonomy" id="29529"/>
    <lineage>
        <taxon>Bacteria</taxon>
        <taxon>Pseudomonadati</taxon>
        <taxon>Bacteroidota</taxon>
        <taxon>Chitinophagia</taxon>
        <taxon>Chitinophagales</taxon>
        <taxon>Chitinophagaceae</taxon>
        <taxon>Chitinophaga</taxon>
    </lineage>
</organism>
<evidence type="ECO:0000313" key="7">
    <source>
        <dbReference type="EMBL" id="SEW50994.1"/>
    </source>
</evidence>